<dbReference type="AlphaFoldDB" id="A0AB35XLW7"/>
<proteinExistence type="predicted"/>
<dbReference type="Proteomes" id="UP001309299">
    <property type="component" value="Unassembled WGS sequence"/>
</dbReference>
<comment type="caution">
    <text evidence="1">The sequence shown here is derived from an EMBL/GenBank/DDBJ whole genome shotgun (WGS) entry which is preliminary data.</text>
</comment>
<dbReference type="EMBL" id="JBAKUA010000001">
    <property type="protein sequence ID" value="MEH1545433.1"/>
    <property type="molecule type" value="Genomic_DNA"/>
</dbReference>
<protein>
    <submittedName>
        <fullName evidence="1">Uncharacterized protein</fullName>
    </submittedName>
</protein>
<gene>
    <name evidence="1" type="ORF">V7F78_00015</name>
</gene>
<name>A0AB35XLW7_9ACTN</name>
<evidence type="ECO:0000313" key="1">
    <source>
        <dbReference type="EMBL" id="MEH1545433.1"/>
    </source>
</evidence>
<dbReference type="RefSeq" id="WP_004811037.1">
    <property type="nucleotide sequence ID" value="NZ_AP024309.1"/>
</dbReference>
<evidence type="ECO:0000313" key="2">
    <source>
        <dbReference type="Proteomes" id="UP001309299"/>
    </source>
</evidence>
<accession>A0AB35XLW7</accession>
<reference evidence="1" key="1">
    <citation type="submission" date="2024-02" db="EMBL/GenBank/DDBJ databases">
        <title>Bacterial skin colonization with Propionibacterium avidum as a risk factor for Periprosthetic Joint Infections - a single-center prospective study.</title>
        <authorList>
            <person name="Achermann Y."/>
        </authorList>
    </citation>
    <scope>NUCLEOTIDE SEQUENCE</scope>
    <source>
        <strain evidence="1">PAVI-2017310195</strain>
    </source>
</reference>
<organism evidence="1 2">
    <name type="scientific">Cutibacterium avidum</name>
    <dbReference type="NCBI Taxonomy" id="33010"/>
    <lineage>
        <taxon>Bacteria</taxon>
        <taxon>Bacillati</taxon>
        <taxon>Actinomycetota</taxon>
        <taxon>Actinomycetes</taxon>
        <taxon>Propionibacteriales</taxon>
        <taxon>Propionibacteriaceae</taxon>
        <taxon>Cutibacterium</taxon>
    </lineage>
</organism>
<sequence length="221" mass="24163">MRELETEWLDNDGIARITRTSPLRGQADRAVAAGRATRLLPGIVVPADRVGETDVRIRALRAWHPESVLVGQVALALQGVTPLDADSSGLGTVHQVEAFSPTRHIRRDGIVVHRWQVADHYILDEPYALAVPEMSVLLLAIRGEWEWVCAALEHGLVTPWSCRMARGAMSWRFRQHEIDAALGGISLEPWSVSEFQLAQTLRGGVNPGCATARTLLTAAAA</sequence>